<protein>
    <submittedName>
        <fullName evidence="1">Uncharacterized protein</fullName>
    </submittedName>
</protein>
<evidence type="ECO:0000313" key="1">
    <source>
        <dbReference type="EMBL" id="MDR7278919.1"/>
    </source>
</evidence>
<accession>A0AAE3YV00</accession>
<dbReference type="EMBL" id="JAVDYB010000001">
    <property type="protein sequence ID" value="MDR7278919.1"/>
    <property type="molecule type" value="Genomic_DNA"/>
</dbReference>
<gene>
    <name evidence="1" type="ORF">J2S41_005697</name>
</gene>
<evidence type="ECO:0000313" key="2">
    <source>
        <dbReference type="Proteomes" id="UP001183643"/>
    </source>
</evidence>
<proteinExistence type="predicted"/>
<dbReference type="AlphaFoldDB" id="A0AAE3YV00"/>
<comment type="caution">
    <text evidence="1">The sequence shown here is derived from an EMBL/GenBank/DDBJ whole genome shotgun (WGS) entry which is preliminary data.</text>
</comment>
<dbReference type="RefSeq" id="WP_310372125.1">
    <property type="nucleotide sequence ID" value="NZ_JAVDYB010000001.1"/>
</dbReference>
<name>A0AAE3YV00_9ACTN</name>
<keyword evidence="2" id="KW-1185">Reference proteome</keyword>
<dbReference type="Proteomes" id="UP001183643">
    <property type="component" value="Unassembled WGS sequence"/>
</dbReference>
<reference evidence="1" key="1">
    <citation type="submission" date="2023-07" db="EMBL/GenBank/DDBJ databases">
        <title>Sequencing the genomes of 1000 actinobacteria strains.</title>
        <authorList>
            <person name="Klenk H.-P."/>
        </authorList>
    </citation>
    <scope>NUCLEOTIDE SEQUENCE</scope>
    <source>
        <strain evidence="1">DSM 44707</strain>
    </source>
</reference>
<organism evidence="1 2">
    <name type="scientific">Catenuloplanes atrovinosus</name>
    <dbReference type="NCBI Taxonomy" id="137266"/>
    <lineage>
        <taxon>Bacteria</taxon>
        <taxon>Bacillati</taxon>
        <taxon>Actinomycetota</taxon>
        <taxon>Actinomycetes</taxon>
        <taxon>Micromonosporales</taxon>
        <taxon>Micromonosporaceae</taxon>
        <taxon>Catenuloplanes</taxon>
    </lineage>
</organism>
<sequence length="105" mass="11807">MGCATAQRGAQAIAERIPYDALWPDARDALIAWLEQHHVDPRHTPVDAAIALDENTGEWRIEQHATRDERLVVDPATGDVPRIVIRRLSRAPLPWPEYQPTELAA</sequence>